<evidence type="ECO:0000313" key="2">
    <source>
        <dbReference type="EMBL" id="ATW23696.1"/>
    </source>
</evidence>
<protein>
    <recommendedName>
        <fullName evidence="4">PH domain-containing protein</fullName>
    </recommendedName>
</protein>
<evidence type="ECO:0008006" key="4">
    <source>
        <dbReference type="Google" id="ProtNLM"/>
    </source>
</evidence>
<dbReference type="KEGG" id="fwa:DCMF_01825"/>
<dbReference type="EMBL" id="CP017634">
    <property type="protein sequence ID" value="ATW23696.1"/>
    <property type="molecule type" value="Genomic_DNA"/>
</dbReference>
<feature type="transmembrane region" description="Helical" evidence="1">
    <location>
        <begin position="34"/>
        <end position="50"/>
    </location>
</feature>
<keyword evidence="1" id="KW-1133">Transmembrane helix</keyword>
<dbReference type="Proteomes" id="UP000323521">
    <property type="component" value="Chromosome"/>
</dbReference>
<dbReference type="OrthoDB" id="9815874at2"/>
<gene>
    <name evidence="2" type="ORF">DCMF_01825</name>
</gene>
<organism evidence="2 3">
    <name type="scientific">Formimonas warabiya</name>
    <dbReference type="NCBI Taxonomy" id="1761012"/>
    <lineage>
        <taxon>Bacteria</taxon>
        <taxon>Bacillati</taxon>
        <taxon>Bacillota</taxon>
        <taxon>Clostridia</taxon>
        <taxon>Eubacteriales</taxon>
        <taxon>Peptococcaceae</taxon>
        <taxon>Candidatus Formimonas</taxon>
    </lineage>
</organism>
<keyword evidence="1" id="KW-0812">Transmembrane</keyword>
<dbReference type="AlphaFoldDB" id="A0A3G1KMI9"/>
<keyword evidence="3" id="KW-1185">Reference proteome</keyword>
<name>A0A3G1KMI9_FORW1</name>
<evidence type="ECO:0000256" key="1">
    <source>
        <dbReference type="SAM" id="Phobius"/>
    </source>
</evidence>
<evidence type="ECO:0000313" key="3">
    <source>
        <dbReference type="Proteomes" id="UP000323521"/>
    </source>
</evidence>
<proteinExistence type="predicted"/>
<keyword evidence="1" id="KW-0472">Membrane</keyword>
<sequence length="136" mass="15493">MTNYRKNNLLPLVLSILFFIGTIINFLIRSYTMAGILLILGILWFVGYMINQRPYLTLGEGKLIVSRGIMQPREYDLSKITVAKTEKGYMQLIYGPKSAEEKLNIVLSAMGSKVGQQFLEDFNRSLKDAKDKRSAH</sequence>
<dbReference type="RefSeq" id="WP_148132857.1">
    <property type="nucleotide sequence ID" value="NZ_CP017634.1"/>
</dbReference>
<reference evidence="2 3" key="1">
    <citation type="submission" date="2016-10" db="EMBL/GenBank/DDBJ databases">
        <title>Complete Genome Sequence of Peptococcaceae strain DCMF.</title>
        <authorList>
            <person name="Edwards R.J."/>
            <person name="Holland S.I."/>
            <person name="Deshpande N.P."/>
            <person name="Wong Y.K."/>
            <person name="Ertan H."/>
            <person name="Manefield M."/>
            <person name="Russell T.L."/>
            <person name="Lee M.J."/>
        </authorList>
    </citation>
    <scope>NUCLEOTIDE SEQUENCE [LARGE SCALE GENOMIC DNA]</scope>
    <source>
        <strain evidence="2 3">DCMF</strain>
    </source>
</reference>
<accession>A0A3G1KMI9</accession>
<feature type="transmembrane region" description="Helical" evidence="1">
    <location>
        <begin position="9"/>
        <end position="28"/>
    </location>
</feature>